<name>A0A9P1FJC6_9DINO</name>
<proteinExistence type="predicted"/>
<organism evidence="2">
    <name type="scientific">Cladocopium goreaui</name>
    <dbReference type="NCBI Taxonomy" id="2562237"/>
    <lineage>
        <taxon>Eukaryota</taxon>
        <taxon>Sar</taxon>
        <taxon>Alveolata</taxon>
        <taxon>Dinophyceae</taxon>
        <taxon>Suessiales</taxon>
        <taxon>Symbiodiniaceae</taxon>
        <taxon>Cladocopium</taxon>
    </lineage>
</organism>
<reference evidence="3 4" key="2">
    <citation type="submission" date="2024-05" db="EMBL/GenBank/DDBJ databases">
        <authorList>
            <person name="Chen Y."/>
            <person name="Shah S."/>
            <person name="Dougan E. K."/>
            <person name="Thang M."/>
            <person name="Chan C."/>
        </authorList>
    </citation>
    <scope>NUCLEOTIDE SEQUENCE [LARGE SCALE GENOMIC DNA]</scope>
</reference>
<dbReference type="EMBL" id="CAMXCT020000289">
    <property type="protein sequence ID" value="CAL1130060.1"/>
    <property type="molecule type" value="Genomic_DNA"/>
</dbReference>
<dbReference type="Proteomes" id="UP001152797">
    <property type="component" value="Unassembled WGS sequence"/>
</dbReference>
<comment type="caution">
    <text evidence="2">The sequence shown here is derived from an EMBL/GenBank/DDBJ whole genome shotgun (WGS) entry which is preliminary data.</text>
</comment>
<evidence type="ECO:0000313" key="4">
    <source>
        <dbReference type="Proteomes" id="UP001152797"/>
    </source>
</evidence>
<dbReference type="EMBL" id="CAMXCT030000289">
    <property type="protein sequence ID" value="CAL4763997.1"/>
    <property type="molecule type" value="Genomic_DNA"/>
</dbReference>
<gene>
    <name evidence="2" type="ORF">C1SCF055_LOCUS4886</name>
</gene>
<evidence type="ECO:0000256" key="1">
    <source>
        <dbReference type="SAM" id="MobiDB-lite"/>
    </source>
</evidence>
<dbReference type="AlphaFoldDB" id="A0A9P1FJC6"/>
<sequence length="225" mass="25498">MDPSKPTSTTRGMLPGIPHYIDRVSAECIWKETLDKETRLYQEARDSNPGPQPFVMNLANAQRLGDFCALQHRHSRLEIIAPKVEKNTPQAIMSAEGDKNSFDYNALMHTLKKPPEKWDIPCTRAQEIGWLIATGSSARAVEQAKLRKRYPEAEALGLCKPPKSRSMPSLAADRSLPRAPPDHRLKQLNNNRFYRPKTFCDITLYADNYMSTMHCDPFSKAGNSR</sequence>
<accession>A0A9P1FJC6</accession>
<dbReference type="OrthoDB" id="446290at2759"/>
<evidence type="ECO:0000313" key="3">
    <source>
        <dbReference type="EMBL" id="CAL4763997.1"/>
    </source>
</evidence>
<keyword evidence="4" id="KW-1185">Reference proteome</keyword>
<dbReference type="EMBL" id="CAMXCT010000289">
    <property type="protein sequence ID" value="CAI3976685.1"/>
    <property type="molecule type" value="Genomic_DNA"/>
</dbReference>
<reference evidence="2" key="1">
    <citation type="submission" date="2022-10" db="EMBL/GenBank/DDBJ databases">
        <authorList>
            <person name="Chen Y."/>
            <person name="Dougan E. K."/>
            <person name="Chan C."/>
            <person name="Rhodes N."/>
            <person name="Thang M."/>
        </authorList>
    </citation>
    <scope>NUCLEOTIDE SEQUENCE</scope>
</reference>
<evidence type="ECO:0000313" key="2">
    <source>
        <dbReference type="EMBL" id="CAI3976685.1"/>
    </source>
</evidence>
<feature type="region of interest" description="Disordered" evidence="1">
    <location>
        <begin position="160"/>
        <end position="182"/>
    </location>
</feature>
<protein>
    <submittedName>
        <fullName evidence="3">Phosphodiesterase</fullName>
    </submittedName>
</protein>